<sequence>MPSHRETRHLPFRPDQMYDLVADVGRYAEFLPWVIATRVKSDSPTEMVADMVVGFKQLREKFTSLVRKVPGEKIEVEYLDGPLKNLENVWQFASDGQGGCTVDFYVAFTFKNRLFESLAGQYFDRAFRKMVSAFETRAAELYGSSSSSAASAAS</sequence>
<dbReference type="CDD" id="cd07813">
    <property type="entry name" value="COQ10p_like"/>
    <property type="match status" value="1"/>
</dbReference>
<feature type="domain" description="Coenzyme Q-binding protein COQ10 START" evidence="2">
    <location>
        <begin position="11"/>
        <end position="135"/>
    </location>
</feature>
<dbReference type="Pfam" id="PF03364">
    <property type="entry name" value="Polyketide_cyc"/>
    <property type="match status" value="1"/>
</dbReference>
<dbReference type="GO" id="GO:0048039">
    <property type="term" value="F:ubiquinone binding"/>
    <property type="evidence" value="ECO:0007669"/>
    <property type="project" value="InterPro"/>
</dbReference>
<reference evidence="3 4" key="1">
    <citation type="submission" date="2018-05" db="EMBL/GenBank/DDBJ databases">
        <title>Genomic Encyclopedia of Type Strains, Phase IV (KMG-IV): sequencing the most valuable type-strain genomes for metagenomic binning, comparative biology and taxonomic classification.</title>
        <authorList>
            <person name="Goeker M."/>
        </authorList>
    </citation>
    <scope>NUCLEOTIDE SEQUENCE [LARGE SCALE GENOMIC DNA]</scope>
    <source>
        <strain evidence="3 4">DSM 3183</strain>
    </source>
</reference>
<dbReference type="Gene3D" id="3.30.530.20">
    <property type="match status" value="1"/>
</dbReference>
<dbReference type="InterPro" id="IPR023393">
    <property type="entry name" value="START-like_dom_sf"/>
</dbReference>
<dbReference type="InterPro" id="IPR044996">
    <property type="entry name" value="COQ10-like"/>
</dbReference>
<dbReference type="PANTHER" id="PTHR12901">
    <property type="entry name" value="SPERM PROTEIN HOMOLOG"/>
    <property type="match status" value="1"/>
</dbReference>
<dbReference type="GO" id="GO:0045333">
    <property type="term" value="P:cellular respiration"/>
    <property type="evidence" value="ECO:0007669"/>
    <property type="project" value="InterPro"/>
</dbReference>
<dbReference type="RefSeq" id="WP_110298985.1">
    <property type="nucleotide sequence ID" value="NZ_QJJM01000007.1"/>
</dbReference>
<evidence type="ECO:0000256" key="1">
    <source>
        <dbReference type="ARBA" id="ARBA00008918"/>
    </source>
</evidence>
<evidence type="ECO:0000259" key="2">
    <source>
        <dbReference type="Pfam" id="PF03364"/>
    </source>
</evidence>
<dbReference type="EMBL" id="QJJM01000007">
    <property type="protein sequence ID" value="PXW75260.1"/>
    <property type="molecule type" value="Genomic_DNA"/>
</dbReference>
<organism evidence="3 4">
    <name type="scientific">Blastomonas natatoria</name>
    <dbReference type="NCBI Taxonomy" id="34015"/>
    <lineage>
        <taxon>Bacteria</taxon>
        <taxon>Pseudomonadati</taxon>
        <taxon>Pseudomonadota</taxon>
        <taxon>Alphaproteobacteria</taxon>
        <taxon>Sphingomonadales</taxon>
        <taxon>Sphingomonadaceae</taxon>
        <taxon>Blastomonas</taxon>
    </lineage>
</organism>
<dbReference type="SUPFAM" id="SSF55961">
    <property type="entry name" value="Bet v1-like"/>
    <property type="match status" value="1"/>
</dbReference>
<evidence type="ECO:0000313" key="4">
    <source>
        <dbReference type="Proteomes" id="UP000248014"/>
    </source>
</evidence>
<dbReference type="AlphaFoldDB" id="A0A2V3V149"/>
<dbReference type="PANTHER" id="PTHR12901:SF10">
    <property type="entry name" value="COENZYME Q-BINDING PROTEIN COQ10, MITOCHONDRIAL"/>
    <property type="match status" value="1"/>
</dbReference>
<dbReference type="OrthoDB" id="9804759at2"/>
<keyword evidence="4" id="KW-1185">Reference proteome</keyword>
<accession>A0A2V3V149</accession>
<dbReference type="InterPro" id="IPR005031">
    <property type="entry name" value="COQ10_START"/>
</dbReference>
<gene>
    <name evidence="3" type="ORF">C7451_107231</name>
</gene>
<evidence type="ECO:0000313" key="3">
    <source>
        <dbReference type="EMBL" id="PXW75260.1"/>
    </source>
</evidence>
<dbReference type="Proteomes" id="UP000248014">
    <property type="component" value="Unassembled WGS sequence"/>
</dbReference>
<name>A0A2V3V149_9SPHN</name>
<comment type="caution">
    <text evidence="3">The sequence shown here is derived from an EMBL/GenBank/DDBJ whole genome shotgun (WGS) entry which is preliminary data.</text>
</comment>
<proteinExistence type="inferred from homology"/>
<comment type="similarity">
    <text evidence="1">Belongs to the ribosome association toxin RatA family.</text>
</comment>
<protein>
    <submittedName>
        <fullName evidence="3">Coenzyme Q-binding protein COQ10</fullName>
    </submittedName>
</protein>